<gene>
    <name evidence="1" type="ORF">HCBG_03649</name>
</gene>
<dbReference type="AlphaFoldDB" id="C0NKG9"/>
<proteinExistence type="predicted"/>
<dbReference type="Proteomes" id="UP000001631">
    <property type="component" value="Unassembled WGS sequence"/>
</dbReference>
<dbReference type="EMBL" id="GG663366">
    <property type="protein sequence ID" value="EEH08360.1"/>
    <property type="molecule type" value="Genomic_DNA"/>
</dbReference>
<dbReference type="InParanoid" id="C0NKG9"/>
<evidence type="ECO:0000313" key="1">
    <source>
        <dbReference type="EMBL" id="EEH08360.1"/>
    </source>
</evidence>
<sequence>MVDNQSPSYMSENSIRNNGPDAIALERFKLCELAEGLATYYPPCLQGVPSWDACSYMHRIHGITADSNLEATRAVTKMKATITRRFRSLPEIALQQPLISDTCCFSYLWDKG</sequence>
<reference evidence="1" key="1">
    <citation type="submission" date="2009-02" db="EMBL/GenBank/DDBJ databases">
        <title>The Genome Sequence of Ajellomyces capsulatus strain G186AR.</title>
        <authorList>
            <consortium name="The Broad Institute Genome Sequencing Platform"/>
            <person name="Champion M."/>
            <person name="Cuomo C."/>
            <person name="Ma L.-J."/>
            <person name="Henn M.R."/>
            <person name="Sil A."/>
            <person name="Goldman B."/>
            <person name="Young S.K."/>
            <person name="Kodira C.D."/>
            <person name="Zeng Q."/>
            <person name="Koehrsen M."/>
            <person name="Alvarado L."/>
            <person name="Berlin A."/>
            <person name="Borenstein D."/>
            <person name="Chen Z."/>
            <person name="Engels R."/>
            <person name="Freedman E."/>
            <person name="Gellesch M."/>
            <person name="Goldberg J."/>
            <person name="Griggs A."/>
            <person name="Gujja S."/>
            <person name="Heiman D."/>
            <person name="Hepburn T."/>
            <person name="Howarth C."/>
            <person name="Jen D."/>
            <person name="Larson L."/>
            <person name="Lewis B."/>
            <person name="Mehta T."/>
            <person name="Park D."/>
            <person name="Pearson M."/>
            <person name="Roberts A."/>
            <person name="Saif S."/>
            <person name="Shea T."/>
            <person name="Shenoy N."/>
            <person name="Sisk P."/>
            <person name="Stolte C."/>
            <person name="Sykes S."/>
            <person name="Walk T."/>
            <person name="White J."/>
            <person name="Yandava C."/>
            <person name="Klein B."/>
            <person name="McEwen J.G."/>
            <person name="Puccia R."/>
            <person name="Goldman G.H."/>
            <person name="Felipe M.S."/>
            <person name="Nino-Vega G."/>
            <person name="San-Blas G."/>
            <person name="Taylor J."/>
            <person name="Mendoza L."/>
            <person name="Galagan J."/>
            <person name="Nusbaum C."/>
            <person name="Birren B."/>
        </authorList>
    </citation>
    <scope>NUCLEOTIDE SEQUENCE</scope>
    <source>
        <strain evidence="1">G186AR</strain>
    </source>
</reference>
<protein>
    <submittedName>
        <fullName evidence="1">Uncharacterized protein</fullName>
    </submittedName>
</protein>
<accession>C0NKG9</accession>
<organism evidence="1 2">
    <name type="scientific">Ajellomyces capsulatus (strain G186AR / H82 / ATCC MYA-2454 / RMSCC 2432)</name>
    <name type="common">Darling's disease fungus</name>
    <name type="synonym">Histoplasma capsulatum</name>
    <dbReference type="NCBI Taxonomy" id="447093"/>
    <lineage>
        <taxon>Eukaryota</taxon>
        <taxon>Fungi</taxon>
        <taxon>Dikarya</taxon>
        <taxon>Ascomycota</taxon>
        <taxon>Pezizomycotina</taxon>
        <taxon>Eurotiomycetes</taxon>
        <taxon>Eurotiomycetidae</taxon>
        <taxon>Onygenales</taxon>
        <taxon>Ajellomycetaceae</taxon>
        <taxon>Histoplasma</taxon>
    </lineage>
</organism>
<name>C0NKG9_AJECG</name>
<dbReference type="RefSeq" id="XP_045288841.1">
    <property type="nucleotide sequence ID" value="XM_045430698.1"/>
</dbReference>
<evidence type="ECO:0000313" key="2">
    <source>
        <dbReference type="Proteomes" id="UP000001631"/>
    </source>
</evidence>
<keyword evidence="2" id="KW-1185">Reference proteome</keyword>
<dbReference type="HOGENOM" id="CLU_2145141_0_0_1"/>
<dbReference type="GeneID" id="69036665"/>